<reference evidence="3 4" key="1">
    <citation type="submission" date="2017-06" db="EMBL/GenBank/DDBJ databases">
        <title>A platform for efficient transgenesis in Macrostomum lignano, a flatworm model organism for stem cell research.</title>
        <authorList>
            <person name="Berezikov E."/>
        </authorList>
    </citation>
    <scope>NUCLEOTIDE SEQUENCE [LARGE SCALE GENOMIC DNA]</scope>
    <source>
        <strain evidence="3">DV1</strain>
        <tissue evidence="3">Whole organism</tissue>
    </source>
</reference>
<keyword evidence="2" id="KW-0812">Transmembrane</keyword>
<sequence>MMLQAASRQQSGSLQHHQNQHQHQHYGGSGSRHHQQQQLQPPHRHQRLPQLQPEAPGAKSPAISMEAASQSSGRLASALLFLAVLVLMVDASRIILYSWYTDGSYLKYLYGADSDIRWTKCDPDAEAAAAAGPNDFGWTTPAPGGGGFAITAISLKQRWQKRQQQRQQPENLDQFKASLVDGLLVAGTLANSAAASADSPAAQRRIRRLAKPLVRALFHASTVACLFLLAVAIFPAALRSHRGGCLLTCSLLFSLATLLAAGAAIAASLLTLFFFSASELQPRVRPLYSFVPQCDALRRAFLGAECFSLVVVCSAVCILLRLKVFFCRVLCSRCCPPGEGDGDGGGNGDIVGGYRDDEREFAMARRSLGGGYAYDDEEFLA</sequence>
<feature type="region of interest" description="Disordered" evidence="1">
    <location>
        <begin position="1"/>
        <end position="65"/>
    </location>
</feature>
<gene>
    <name evidence="3" type="ORF">BOX15_Mlig019039g2</name>
</gene>
<keyword evidence="2" id="KW-1133">Transmembrane helix</keyword>
<dbReference type="AlphaFoldDB" id="A0A267GZD6"/>
<dbReference type="EMBL" id="NIVC01000089">
    <property type="protein sequence ID" value="PAA91410.1"/>
    <property type="molecule type" value="Genomic_DNA"/>
</dbReference>
<evidence type="ECO:0000313" key="3">
    <source>
        <dbReference type="EMBL" id="PAA91410.1"/>
    </source>
</evidence>
<feature type="transmembrane region" description="Helical" evidence="2">
    <location>
        <begin position="216"/>
        <end position="238"/>
    </location>
</feature>
<accession>A0A267GZD6</accession>
<evidence type="ECO:0000256" key="2">
    <source>
        <dbReference type="SAM" id="Phobius"/>
    </source>
</evidence>
<feature type="transmembrane region" description="Helical" evidence="2">
    <location>
        <begin position="296"/>
        <end position="320"/>
    </location>
</feature>
<organism evidence="3 4">
    <name type="scientific">Macrostomum lignano</name>
    <dbReference type="NCBI Taxonomy" id="282301"/>
    <lineage>
        <taxon>Eukaryota</taxon>
        <taxon>Metazoa</taxon>
        <taxon>Spiralia</taxon>
        <taxon>Lophotrochozoa</taxon>
        <taxon>Platyhelminthes</taxon>
        <taxon>Rhabditophora</taxon>
        <taxon>Macrostomorpha</taxon>
        <taxon>Macrostomida</taxon>
        <taxon>Macrostomidae</taxon>
        <taxon>Macrostomum</taxon>
    </lineage>
</organism>
<keyword evidence="4" id="KW-1185">Reference proteome</keyword>
<name>A0A267GZD6_9PLAT</name>
<evidence type="ECO:0000256" key="1">
    <source>
        <dbReference type="SAM" id="MobiDB-lite"/>
    </source>
</evidence>
<evidence type="ECO:0000313" key="4">
    <source>
        <dbReference type="Proteomes" id="UP000215902"/>
    </source>
</evidence>
<protein>
    <submittedName>
        <fullName evidence="3">Uncharacterized protein</fullName>
    </submittedName>
</protein>
<comment type="caution">
    <text evidence="3">The sequence shown here is derived from an EMBL/GenBank/DDBJ whole genome shotgun (WGS) entry which is preliminary data.</text>
</comment>
<proteinExistence type="predicted"/>
<feature type="transmembrane region" description="Helical" evidence="2">
    <location>
        <begin position="75"/>
        <end position="100"/>
    </location>
</feature>
<feature type="transmembrane region" description="Helical" evidence="2">
    <location>
        <begin position="250"/>
        <end position="276"/>
    </location>
</feature>
<dbReference type="Proteomes" id="UP000215902">
    <property type="component" value="Unassembled WGS sequence"/>
</dbReference>
<keyword evidence="2" id="KW-0472">Membrane</keyword>